<feature type="compositionally biased region" description="Acidic residues" evidence="1">
    <location>
        <begin position="509"/>
        <end position="525"/>
    </location>
</feature>
<feature type="region of interest" description="Disordered" evidence="1">
    <location>
        <begin position="1"/>
        <end position="193"/>
    </location>
</feature>
<evidence type="ECO:0000313" key="3">
    <source>
        <dbReference type="EnsemblPlants" id="ONIVA06G13400.2"/>
    </source>
</evidence>
<dbReference type="PANTHER" id="PTHR47852">
    <property type="entry name" value="OS06G0298400 PROTEIN"/>
    <property type="match status" value="1"/>
</dbReference>
<feature type="region of interest" description="Disordered" evidence="1">
    <location>
        <begin position="710"/>
        <end position="730"/>
    </location>
</feature>
<reference evidence="3" key="1">
    <citation type="submission" date="2015-04" db="UniProtKB">
        <authorList>
            <consortium name="EnsemblPlants"/>
        </authorList>
    </citation>
    <scope>IDENTIFICATION</scope>
    <source>
        <strain evidence="3">SL10</strain>
    </source>
</reference>
<feature type="compositionally biased region" description="Polar residues" evidence="1">
    <location>
        <begin position="118"/>
        <end position="128"/>
    </location>
</feature>
<dbReference type="Pfam" id="PF00397">
    <property type="entry name" value="WW"/>
    <property type="match status" value="2"/>
</dbReference>
<feature type="compositionally biased region" description="Low complexity" evidence="1">
    <location>
        <begin position="31"/>
        <end position="43"/>
    </location>
</feature>
<keyword evidence="4" id="KW-1185">Reference proteome</keyword>
<dbReference type="SMART" id="SM00456">
    <property type="entry name" value="WW"/>
    <property type="match status" value="2"/>
</dbReference>
<dbReference type="Gramene" id="ONIVA06G13400.2">
    <property type="protein sequence ID" value="ONIVA06G13400.2"/>
    <property type="gene ID" value="ONIVA06G13400"/>
</dbReference>
<feature type="compositionally biased region" description="Pro residues" evidence="1">
    <location>
        <begin position="565"/>
        <end position="592"/>
    </location>
</feature>
<dbReference type="Proteomes" id="UP000006591">
    <property type="component" value="Chromosome 6"/>
</dbReference>
<accession>A0A0E0HPB3</accession>
<dbReference type="PROSITE" id="PS01159">
    <property type="entry name" value="WW_DOMAIN_1"/>
    <property type="match status" value="2"/>
</dbReference>
<proteinExistence type="predicted"/>
<name>A0A0E0HPB3_ORYNI</name>
<dbReference type="EnsemblPlants" id="ONIVA06G13400.2">
    <property type="protein sequence ID" value="ONIVA06G13400.2"/>
    <property type="gene ID" value="ONIVA06G13400"/>
</dbReference>
<dbReference type="PROSITE" id="PS50020">
    <property type="entry name" value="WW_DOMAIN_2"/>
    <property type="match status" value="2"/>
</dbReference>
<feature type="domain" description="WW" evidence="2">
    <location>
        <begin position="905"/>
        <end position="939"/>
    </location>
</feature>
<dbReference type="CDD" id="cd00201">
    <property type="entry name" value="WW"/>
    <property type="match status" value="2"/>
</dbReference>
<feature type="domain" description="WW" evidence="2">
    <location>
        <begin position="243"/>
        <end position="277"/>
    </location>
</feature>
<evidence type="ECO:0000313" key="4">
    <source>
        <dbReference type="Proteomes" id="UP000006591"/>
    </source>
</evidence>
<feature type="compositionally biased region" description="Acidic residues" evidence="1">
    <location>
        <begin position="143"/>
        <end position="160"/>
    </location>
</feature>
<feature type="compositionally biased region" description="Basic residues" evidence="1">
    <location>
        <begin position="68"/>
        <end position="79"/>
    </location>
</feature>
<dbReference type="InterPro" id="IPR001202">
    <property type="entry name" value="WW_dom"/>
</dbReference>
<dbReference type="InterPro" id="IPR036020">
    <property type="entry name" value="WW_dom_sf"/>
</dbReference>
<dbReference type="SUPFAM" id="SSF51045">
    <property type="entry name" value="WW domain"/>
    <property type="match status" value="2"/>
</dbReference>
<evidence type="ECO:0000259" key="2">
    <source>
        <dbReference type="PROSITE" id="PS50020"/>
    </source>
</evidence>
<sequence length="943" mass="102392">MLYDSRTSKPPRRPTPLRFPLLSKHERARDPSFSFFVFASSPSHGLRNPNPRGGGKRKQERENSLARPLRRAMGRRKERRLAAKAAAGGRRVKLDLFLDPSPGGTPSKEGERGENHDQQTGVPTSPSSSDKKENPLALLGQYSDDEEEEEAADQPNDETEANPADAGDKITHECGDLTRNEGDAQSDLAGSANVQQELTEADDKKCTGNIAEENVVAIKPTLEDGTATATEAIPDSSGMQIVGDIGGNWKTIMHEQSNQCYYWNTVTGETSWEIPNVLASEIAADSVTSASAPTHVDYSMEAQAHALTHNAVEAYPSDISVLNGSVAYATLGMGQPTHDAYAYAGAVTSHESMDIDPLQLARYGEELLQRLKPLERLHGSIYNVELLKREIEIRISDCNALSSYGSSLLPLWLHAEVHLKQLEFSVSKLETSYSTTEPRHPEKADTEHKTPNEAEVMMPPSNGEGLKSEVSTDVMMDGNVKNEEPFSTSSIQKSEENDTTTVPSKIESDNDEDMDVDMEVDDDNVEEHKHSNSTPIKEYPPSEQVQSPALLSLDGSAAPLEDSDIPPPPPEDEWIPPPPPENEPAPPPPPEEPAVSSVSTETIPQSYVDQANLVYTVPGMEYYAAAGTEGTHASYYMQTSEPHVVQAHQNGYYAPVSASGISIPVDATSIAPVPVSYYSYPSVTMAATGEAAEPSGYYAASVSATSSSVLDNTTSSSNLAPANSSLHSRESDNIISKEAKLASLSQPVGATSASASIQGSSAQAFTSTTSQSKVVRSKKRAVSVATSLRSNKKVSSLVDKADQSVYMWKAAKEELRDEEDEEPESALDALERKRQKDIDEWRKQQIASGEAQENANFVPLGGDWRDRVKRRRAEAKKEANSETIPAPVSVTDLHKGQPDLAELCKGLPSGWQAYLDESTKQVYYGNSLTSETTWDRPTKISGM</sequence>
<feature type="compositionally biased region" description="Basic and acidic residues" evidence="1">
    <location>
        <begin position="166"/>
        <end position="182"/>
    </location>
</feature>
<dbReference type="PANTHER" id="PTHR47852:SF2">
    <property type="entry name" value="WW DOMAIN-CONTAINING PROTEIN"/>
    <property type="match status" value="1"/>
</dbReference>
<feature type="compositionally biased region" description="Basic and acidic residues" evidence="1">
    <location>
        <begin position="437"/>
        <end position="452"/>
    </location>
</feature>
<protein>
    <recommendedName>
        <fullName evidence="2">WW domain-containing protein</fullName>
    </recommendedName>
</protein>
<dbReference type="Gene3D" id="2.20.70.10">
    <property type="match status" value="2"/>
</dbReference>
<organism evidence="3">
    <name type="scientific">Oryza nivara</name>
    <name type="common">Indian wild rice</name>
    <name type="synonym">Oryza sativa f. spontanea</name>
    <dbReference type="NCBI Taxonomy" id="4536"/>
    <lineage>
        <taxon>Eukaryota</taxon>
        <taxon>Viridiplantae</taxon>
        <taxon>Streptophyta</taxon>
        <taxon>Embryophyta</taxon>
        <taxon>Tracheophyta</taxon>
        <taxon>Spermatophyta</taxon>
        <taxon>Magnoliopsida</taxon>
        <taxon>Liliopsida</taxon>
        <taxon>Poales</taxon>
        <taxon>Poaceae</taxon>
        <taxon>BOP clade</taxon>
        <taxon>Oryzoideae</taxon>
        <taxon>Oryzeae</taxon>
        <taxon>Oryzinae</taxon>
        <taxon>Oryza</taxon>
    </lineage>
</organism>
<feature type="compositionally biased region" description="Low complexity" evidence="1">
    <location>
        <begin position="710"/>
        <end position="726"/>
    </location>
</feature>
<feature type="region of interest" description="Disordered" evidence="1">
    <location>
        <begin position="432"/>
        <end position="603"/>
    </location>
</feature>
<feature type="compositionally biased region" description="Basic and acidic residues" evidence="1">
    <location>
        <begin position="108"/>
        <end position="117"/>
    </location>
</feature>
<evidence type="ECO:0000256" key="1">
    <source>
        <dbReference type="SAM" id="MobiDB-lite"/>
    </source>
</evidence>
<dbReference type="AlphaFoldDB" id="A0A0E0HPB3"/>
<reference evidence="3" key="2">
    <citation type="submission" date="2018-04" db="EMBL/GenBank/DDBJ databases">
        <title>OnivRS2 (Oryza nivara Reference Sequence Version 2).</title>
        <authorList>
            <person name="Zhang J."/>
            <person name="Kudrna D."/>
            <person name="Lee S."/>
            <person name="Talag J."/>
            <person name="Rajasekar S."/>
            <person name="Welchert J."/>
            <person name="Hsing Y.-I."/>
            <person name="Wing R.A."/>
        </authorList>
    </citation>
    <scope>NUCLEOTIDE SEQUENCE [LARGE SCALE GENOMIC DNA]</scope>
    <source>
        <strain evidence="3">SL10</strain>
    </source>
</reference>